<dbReference type="AlphaFoldDB" id="A0A0J7MQC2"/>
<dbReference type="PaxDb" id="67767-A0A0J7MQC2"/>
<sequence length="353" mass="40725">MVECLSFSDFQKIFYLTCVVALQSYQDVEIDYSEILTAKDARKTLEGEISVRAIRVNFDESAGDEPEHPKAQAMTECNELDQNGSSIGDWVDEQVGRAKKNQRDGEELNPLFLPKFVNILSQRVKEFPLWTSVGMDCSTHATSSYVEDTEQNRSESTSESQREFNDLLERSTDFNDLLERSSELKTEVNKENMSFDESIFKTFENKRKVLNNIFAKLIEPNGEKKTQFNPSTSNKLDNLIKSPEQPVILKKYEHTENKSCPVKMSPNNIEDQSCDLDLFINKNWQENIEMNELDCLNLDFNIDDVSNFIEMPSNDVESYLDSDLLAIENWRGKVNVNNNFDYDDFNKESVNDH</sequence>
<dbReference type="Proteomes" id="UP000036403">
    <property type="component" value="Unassembled WGS sequence"/>
</dbReference>
<organism evidence="2 3">
    <name type="scientific">Lasius niger</name>
    <name type="common">Black garden ant</name>
    <dbReference type="NCBI Taxonomy" id="67767"/>
    <lineage>
        <taxon>Eukaryota</taxon>
        <taxon>Metazoa</taxon>
        <taxon>Ecdysozoa</taxon>
        <taxon>Arthropoda</taxon>
        <taxon>Hexapoda</taxon>
        <taxon>Insecta</taxon>
        <taxon>Pterygota</taxon>
        <taxon>Neoptera</taxon>
        <taxon>Endopterygota</taxon>
        <taxon>Hymenoptera</taxon>
        <taxon>Apocrita</taxon>
        <taxon>Aculeata</taxon>
        <taxon>Formicoidea</taxon>
        <taxon>Formicidae</taxon>
        <taxon>Formicinae</taxon>
        <taxon>Lasius</taxon>
        <taxon>Lasius</taxon>
    </lineage>
</organism>
<evidence type="ECO:0000256" key="1">
    <source>
        <dbReference type="SAM" id="MobiDB-lite"/>
    </source>
</evidence>
<keyword evidence="3" id="KW-1185">Reference proteome</keyword>
<comment type="caution">
    <text evidence="2">The sequence shown here is derived from an EMBL/GenBank/DDBJ whole genome shotgun (WGS) entry which is preliminary data.</text>
</comment>
<protein>
    <submittedName>
        <fullName evidence="2">KDa protein in nof-fb transposable element-like protein</fullName>
    </submittedName>
</protein>
<accession>A0A0J7MQC2</accession>
<proteinExistence type="predicted"/>
<reference evidence="2 3" key="1">
    <citation type="submission" date="2015-04" db="EMBL/GenBank/DDBJ databases">
        <title>Lasius niger genome sequencing.</title>
        <authorList>
            <person name="Konorov E.A."/>
            <person name="Nikitin M.A."/>
            <person name="Kirill M.V."/>
            <person name="Chang P."/>
        </authorList>
    </citation>
    <scope>NUCLEOTIDE SEQUENCE [LARGE SCALE GENOMIC DNA]</scope>
    <source>
        <tissue evidence="2">Whole</tissue>
    </source>
</reference>
<dbReference type="EMBL" id="LBMM01023187">
    <property type="protein sequence ID" value="KMQ82770.1"/>
    <property type="molecule type" value="Genomic_DNA"/>
</dbReference>
<evidence type="ECO:0000313" key="2">
    <source>
        <dbReference type="EMBL" id="KMQ82770.1"/>
    </source>
</evidence>
<feature type="non-terminal residue" evidence="2">
    <location>
        <position position="353"/>
    </location>
</feature>
<name>A0A0J7MQC2_LASNI</name>
<gene>
    <name evidence="2" type="ORF">RF55_21922</name>
</gene>
<feature type="region of interest" description="Disordered" evidence="1">
    <location>
        <begin position="143"/>
        <end position="166"/>
    </location>
</feature>
<evidence type="ECO:0000313" key="3">
    <source>
        <dbReference type="Proteomes" id="UP000036403"/>
    </source>
</evidence>